<dbReference type="InterPro" id="IPR022385">
    <property type="entry name" value="Rhs_assc_core"/>
</dbReference>
<dbReference type="EMBL" id="SMOD01000059">
    <property type="protein sequence ID" value="TDG02547.1"/>
    <property type="molecule type" value="Genomic_DNA"/>
</dbReference>
<evidence type="ECO:0000313" key="8">
    <source>
        <dbReference type="Proteomes" id="UP000295606"/>
    </source>
</evidence>
<evidence type="ECO:0000259" key="5">
    <source>
        <dbReference type="Pfam" id="PF12255"/>
    </source>
</evidence>
<reference evidence="7 8" key="1">
    <citation type="submission" date="2019-03" db="EMBL/GenBank/DDBJ databases">
        <title>Paraburkholderia sp. isolated from native Mimosa gymnas in Guartela State Park, Brazil.</title>
        <authorList>
            <person name="Paulitsch F."/>
            <person name="Hungria M."/>
            <person name="Delamuta J.R.M."/>
            <person name="Ribeiro R.A."/>
            <person name="Dall'Agnol R."/>
            <person name="Silva J.S.B."/>
        </authorList>
    </citation>
    <scope>NUCLEOTIDE SEQUENCE [LARGE SCALE GENOMIC DNA]</scope>
    <source>
        <strain evidence="7 8">CNPSo 3008</strain>
    </source>
</reference>
<dbReference type="GO" id="GO:0005576">
    <property type="term" value="C:extracellular region"/>
    <property type="evidence" value="ECO:0007669"/>
    <property type="project" value="UniProtKB-SubCell"/>
</dbReference>
<accession>A0A4R5L350</accession>
<sequence length="2556" mass="287203">MAENGSEGDNGQPGPTGKPSPFTPPQISLPKGGGAIRGIDEKFSANPVTGTGSLSVPLALSPGRSGFGPQLSVEYDSGSGNGVFGIGWKLSLPSITRRTDKGLPQYHDCIESDIFILSGAEDLVPVLLREDEAQRRPDEFERDGYRVKRYRPRIEGLFARIERWTCIESGDVHWRSLSKDNVLTVYGLDAASRIADPENPAHVFSWLICRSYDDTGNAIVYDYVPEDGRGVDLALPSEQRRRREANRYLKRIRYGNRQPLLLDPERPSFRRSHLEPHDLEGARWMFEVVFDYGEAHYRDAPPDAEDRIYAHASPCATADWPARRDPFSTWRSGFEIRSYRLCRRVLMFHHFPEELGDEPCLVRSTAFEYREKPIGSFLERVVQSGHRRREDGRYLTRSLPPLDLQYTPSPIEDARFAGYWLADVDPEDLANLPAGIDNAQYRLLDLDGEGIAGVLSEQAQAWLYKPNLGNGRFGALQTAARMPSTTALDDSRQQFMDLSGDGVLDLVDLAPTDPGFYERKQNAAWEGFRPFRALPVRDWADPNLRFVDLTGDGIADILVTQDDAFTWHPSLWTEGFGHGRRVPVPLDEEHGPRVVFADNAQSLYLADMTGDGLSDLVRVRNGEICYWPNRGYGGFGVKVTMDRAPWLDAPDLFDEARIRLADTDGSGTTDIVYLGRDGVTVYLNESGNGWSAARQIRPFPCVDDIASITVADLLGRGTACLVWSSPLPGDAGRQLRYLDLMCGRKPHLLERTINNLGAETRIDYASSTQFYLADKAAGTPWVTRLPFPVHVVERVETFDRVSRNRFVSRYSYHHGYYDGVEREFRGFGRVDQLDTEALAALSQSDRFPRGDNLDAASSVPPVLTRTWYHTGVFLEGGRISRHLAHEYYQEGAGRCGESTLSHEQIQAMLLDDTVLPVRLDPEEAREACRSLKGAMLRQEIYGLDSTEAAGRPYSVTESNFTIRTLQRRGPNRYGVFFTHAREQVSFHYERKLYEIEGHRRADPRVSHALTLEVDDYGNVLKSVAVGYGRRHADPSPLLTDNDREQQARLQMTLTESDCTNTVAEADAWRTPLPAGQRQFELLNMKPRAELPRVTNLFRFAELADKVASASNGSHELPFADWRGLGAVGVMPWRRPLKWTRSLYRANDLRRLLAPGRLEALALPGQNYTLAFPGGLLTEVYRRRYPTEDLFHDRAAVLREAGYVDVEGDGNWWTPSGRVFYAADRADLPDEADCARHELGEALRHFFAVRRHRDPFGNVTHVNFDRHDLAPVETVDPVGNINRADLCYRVLLPRLITDPNGNRSEVAFDALGLVAGIAVMGKSGEKVGDSLEGFEPDPTTTQLGEFFADPHGCALRLIGNATTRTLYDVRRYFAAQRAVFSAMVARETHVSNLHPGDLTRTQIALHFSDGFGREVQVKKQAAPGPVGSGGPTVAPRWISNGWTIYNNKGKPVRQYEPFFTASHDFEFAAIRGVSKILFYDPAERVVAILNPEKTWSKVVFDPWRQTSSDANDTVLASPQSDPDVGAHFRRLPRNDYLPTWYEQRIDGRMGPALAVAAQKAARHANTPTVAYIDTLGRNFLAIDDNGGERKYRTRTVLDIEGNRRVVIDAFDREVLRCAYDMGGVQVHEASMEAGERWLLKDIGGRPVRSWNSRRYEVRTEYDALRRPLRSFVRGGDPYERNARPFPEEILFERAIYGDAPDTGMNERRQRAANLRGKPYRHFDTAGIVTTSQYDFKGNLLHSERKFCCDFRSVPNWSRHPSVEAERFTGSTTYDALNRQVTVQSPDGSVCHARFNETGLLEAIDVALRAAEHSDDKTRTPFVRRIDYNARGQRQRVEYGNGARTDYEYDPQTFRLIRLHTARPFERDAISAQILADESRIQDLHYTFDPIGNITEIADHALRTVFHRNSKIDPVCRYTYDALYRLICATGRENIGQSTFDLAPHDGNYRDYPYLGAARLKDPQALRQFTEHYEYDPVGNFVSRLHRAEHGSWTRHYSYCEKSLLEPGKNSNRLSRTHLQDDAARGPERYLYDASGGIVQMPHLPVMQWDFLDRLAASARQVVKDVAAETTFYVYDAYGQRVRKVTERQNGIRKNERLYLGGFEVFREYDGDGDAIVLERESLHVVDDKVRIALVETLTINKKSAISAPEPVQRYQLANLLGSATLELDEAARLISYEEYEPYGGTVYQAGPAAAEVRQKRYRYTGKERDEENGFTYHGARYYAPWLARWASCDPASAVRSVNLYQYALLNPVTYYDPDGQDPKNDPFNLFSKRQDPNPDKLPFNPKTGELDPRYFPPPAAYNREDLDKIRSTSPDNVIRRWGAVVRNWAWSKSAEENYQASKKPELQPVRPNAALDMTDQIVKGTPEIAGQLWLIFVGSLKTGAPAPIEPPPVSPAARAATIYGRIVDAVKSAGSGAEGENVALNAFKGQGNVAVARVTIAGRVRVYVGIKVPKGSMRAVDTATGKATQYFPTKEVGEWLKKNVLLPGEELADVTASTAHAEDSVKNAILRDAKAAKVDPSTIEGSVGAGTPVCEGCQQSWQKDLPKVAPDNPAPPK</sequence>
<feature type="domain" description="Insecticide toxin TcdB middle/C-terminal" evidence="5">
    <location>
        <begin position="927"/>
        <end position="1069"/>
    </location>
</feature>
<dbReference type="InterPro" id="IPR022044">
    <property type="entry name" value="TcdB_toxin_mid/C"/>
</dbReference>
<dbReference type="SUPFAM" id="SSF69318">
    <property type="entry name" value="Integrin alpha N-terminal domain"/>
    <property type="match status" value="1"/>
</dbReference>
<comment type="subcellular location">
    <subcellularLocation>
        <location evidence="1">Secreted</location>
    </subcellularLocation>
</comment>
<dbReference type="InterPro" id="IPR050708">
    <property type="entry name" value="T6SS_VgrG/RHS"/>
</dbReference>
<evidence type="ECO:0000259" key="6">
    <source>
        <dbReference type="Pfam" id="PF12256"/>
    </source>
</evidence>
<comment type="caution">
    <text evidence="7">The sequence shown here is derived from an EMBL/GenBank/DDBJ whole genome shotgun (WGS) entry which is preliminary data.</text>
</comment>
<dbReference type="PANTHER" id="PTHR32305:SF15">
    <property type="entry name" value="PROTEIN RHSA-RELATED"/>
    <property type="match status" value="1"/>
</dbReference>
<dbReference type="Proteomes" id="UP000295606">
    <property type="component" value="Unassembled WGS sequence"/>
</dbReference>
<dbReference type="Gene3D" id="2.180.10.10">
    <property type="entry name" value="RHS repeat-associated core"/>
    <property type="match status" value="1"/>
</dbReference>
<dbReference type="InterPro" id="IPR022045">
    <property type="entry name" value="TcdB_toxin_mid/N"/>
</dbReference>
<dbReference type="Pfam" id="PF03534">
    <property type="entry name" value="SpvB"/>
    <property type="match status" value="1"/>
</dbReference>
<evidence type="ECO:0000256" key="3">
    <source>
        <dbReference type="ARBA" id="ARBA00023026"/>
    </source>
</evidence>
<keyword evidence="3" id="KW-0843">Virulence</keyword>
<proteinExistence type="predicted"/>
<keyword evidence="2" id="KW-0964">Secreted</keyword>
<protein>
    <submittedName>
        <fullName evidence="7">Toxin</fullName>
    </submittedName>
</protein>
<dbReference type="PRINTS" id="PR01341">
    <property type="entry name" value="SALSPVBPROT"/>
</dbReference>
<dbReference type="PANTHER" id="PTHR32305">
    <property type="match status" value="1"/>
</dbReference>
<evidence type="ECO:0000256" key="4">
    <source>
        <dbReference type="SAM" id="MobiDB-lite"/>
    </source>
</evidence>
<dbReference type="InterPro" id="IPR028994">
    <property type="entry name" value="Integrin_alpha_N"/>
</dbReference>
<dbReference type="Pfam" id="PF12256">
    <property type="entry name" value="TcdB_toxin_midN"/>
    <property type="match status" value="1"/>
</dbReference>
<evidence type="ECO:0000256" key="1">
    <source>
        <dbReference type="ARBA" id="ARBA00004613"/>
    </source>
</evidence>
<dbReference type="OrthoDB" id="5445630at2"/>
<evidence type="ECO:0000256" key="2">
    <source>
        <dbReference type="ARBA" id="ARBA00022525"/>
    </source>
</evidence>
<dbReference type="Pfam" id="PF12255">
    <property type="entry name" value="TcdB_toxin_midC"/>
    <property type="match status" value="1"/>
</dbReference>
<dbReference type="NCBIfam" id="TIGR03696">
    <property type="entry name" value="Rhs_assc_core"/>
    <property type="match status" value="1"/>
</dbReference>
<name>A0A4R5L350_9BURK</name>
<dbReference type="GO" id="GO:0005737">
    <property type="term" value="C:cytoplasm"/>
    <property type="evidence" value="ECO:0007669"/>
    <property type="project" value="InterPro"/>
</dbReference>
<organism evidence="7 8">
    <name type="scientific">Paraburkholderia guartelaensis</name>
    <dbReference type="NCBI Taxonomy" id="2546446"/>
    <lineage>
        <taxon>Bacteria</taxon>
        <taxon>Pseudomonadati</taxon>
        <taxon>Pseudomonadota</taxon>
        <taxon>Betaproteobacteria</taxon>
        <taxon>Burkholderiales</taxon>
        <taxon>Burkholderiaceae</taxon>
        <taxon>Paraburkholderia</taxon>
    </lineage>
</organism>
<feature type="region of interest" description="Disordered" evidence="4">
    <location>
        <begin position="1"/>
        <end position="47"/>
    </location>
</feature>
<evidence type="ECO:0000313" key="7">
    <source>
        <dbReference type="EMBL" id="TDG02547.1"/>
    </source>
</evidence>
<feature type="region of interest" description="Disordered" evidence="4">
    <location>
        <begin position="2256"/>
        <end position="2294"/>
    </location>
</feature>
<feature type="domain" description="Insecticide toxin TcdB middle/N-terminal" evidence="6">
    <location>
        <begin position="708"/>
        <end position="837"/>
    </location>
</feature>
<dbReference type="RefSeq" id="WP_133190035.1">
    <property type="nucleotide sequence ID" value="NZ_SMOD01000059.1"/>
</dbReference>
<dbReference type="InterPro" id="IPR003284">
    <property type="entry name" value="Sal_SpvB"/>
</dbReference>
<gene>
    <name evidence="7" type="ORF">E1N52_39200</name>
</gene>